<accession>A0ABT9UMB0</accession>
<dbReference type="Pfam" id="PF04024">
    <property type="entry name" value="PspC"/>
    <property type="match status" value="1"/>
</dbReference>
<feature type="region of interest" description="Disordered" evidence="6">
    <location>
        <begin position="487"/>
        <end position="511"/>
    </location>
</feature>
<comment type="caution">
    <text evidence="9">The sequence shown here is derived from an EMBL/GenBank/DDBJ whole genome shotgun (WGS) entry which is preliminary data.</text>
</comment>
<evidence type="ECO:0000256" key="3">
    <source>
        <dbReference type="ARBA" id="ARBA00022692"/>
    </source>
</evidence>
<dbReference type="Proteomes" id="UP001226389">
    <property type="component" value="Unassembled WGS sequence"/>
</dbReference>
<evidence type="ECO:0000256" key="7">
    <source>
        <dbReference type="SAM" id="Phobius"/>
    </source>
</evidence>
<comment type="subcellular location">
    <subcellularLocation>
        <location evidence="1">Cell membrane</location>
        <topology evidence="1">Single-pass membrane protein</topology>
    </subcellularLocation>
</comment>
<keyword evidence="2" id="KW-1003">Cell membrane</keyword>
<evidence type="ECO:0000313" key="10">
    <source>
        <dbReference type="Proteomes" id="UP001226389"/>
    </source>
</evidence>
<evidence type="ECO:0000256" key="5">
    <source>
        <dbReference type="ARBA" id="ARBA00023136"/>
    </source>
</evidence>
<name>A0ABT9UMB0_9MICC</name>
<feature type="compositionally biased region" description="Low complexity" evidence="6">
    <location>
        <begin position="230"/>
        <end position="252"/>
    </location>
</feature>
<feature type="transmembrane region" description="Helical" evidence="7">
    <location>
        <begin position="150"/>
        <end position="172"/>
    </location>
</feature>
<dbReference type="InterPro" id="IPR007168">
    <property type="entry name" value="Phageshock_PspC_N"/>
</dbReference>
<sequence length="530" mass="53070">MNPHTPSPDDEHPAEPLRDGQPGTNSERPTEPLPSSASTPPDPATAPQADPSPNYAFQGSPAPAPSTDFFGWIRSNGIYRGNDRWVGGVCSGIAHRLGVDPIIIRGVFIVLTLLAGIGVLLYGLAWAFLPEPDGRIHVQEAGAGRWSSGMTGSLIATVLGLTGLGGGFWGWSHNGLSGLLWTLFWVGGAIYLIYYLSQRNKAHPTMAGHGTAAPGGTYPMGSTAHTSTFTAGTAPGPAPAAAPTYGSGTTGSAPTGSYGSSGYSPAGSVPAAGGVGGAGVGAGGVGTGGVGSAGTSPGGPGSGIPGEAGYPTPWVPPRPPKPRPSGPGAPAVAIATGSALLVGGGLKALDAANIINLGGSGNAVVWASAAAVLGLGILVAGFRGRTSGILSLFAVIALVTGGIYNTLDDGRMRFQQVDWNPASIEEARGGIDITAGRGTVDLTGLSPTAPLTSDVVVPLDITASNVTVVIPQNLPVDIKADMTMGNLNEGSGQRGGTTTRESSYNTDRPGNHLVVQIDGTFSNVTIQEGN</sequence>
<feature type="compositionally biased region" description="Polar residues" evidence="6">
    <location>
        <begin position="487"/>
        <end position="508"/>
    </location>
</feature>
<keyword evidence="3 7" id="KW-0812">Transmembrane</keyword>
<dbReference type="PANTHER" id="PTHR33885:SF3">
    <property type="entry name" value="PHAGE SHOCK PROTEIN C"/>
    <property type="match status" value="1"/>
</dbReference>
<dbReference type="InterPro" id="IPR052027">
    <property type="entry name" value="PspC"/>
</dbReference>
<proteinExistence type="predicted"/>
<feature type="region of interest" description="Disordered" evidence="6">
    <location>
        <begin position="229"/>
        <end position="252"/>
    </location>
</feature>
<evidence type="ECO:0000256" key="4">
    <source>
        <dbReference type="ARBA" id="ARBA00022989"/>
    </source>
</evidence>
<keyword evidence="5 7" id="KW-0472">Membrane</keyword>
<feature type="transmembrane region" description="Helical" evidence="7">
    <location>
        <begin position="178"/>
        <end position="196"/>
    </location>
</feature>
<evidence type="ECO:0000256" key="1">
    <source>
        <dbReference type="ARBA" id="ARBA00004162"/>
    </source>
</evidence>
<dbReference type="RefSeq" id="WP_307493033.1">
    <property type="nucleotide sequence ID" value="NZ_JAUSSY010000018.1"/>
</dbReference>
<evidence type="ECO:0000256" key="6">
    <source>
        <dbReference type="SAM" id="MobiDB-lite"/>
    </source>
</evidence>
<dbReference type="EMBL" id="JAUSSY010000018">
    <property type="protein sequence ID" value="MDQ0120781.1"/>
    <property type="molecule type" value="Genomic_DNA"/>
</dbReference>
<feature type="domain" description="Phage shock protein PspC N-terminal" evidence="8">
    <location>
        <begin position="78"/>
        <end position="131"/>
    </location>
</feature>
<evidence type="ECO:0000256" key="2">
    <source>
        <dbReference type="ARBA" id="ARBA00022475"/>
    </source>
</evidence>
<reference evidence="9 10" key="1">
    <citation type="submission" date="2023-07" db="EMBL/GenBank/DDBJ databases">
        <title>Sorghum-associated microbial communities from plants grown in Nebraska, USA.</title>
        <authorList>
            <person name="Schachtman D."/>
        </authorList>
    </citation>
    <scope>NUCLEOTIDE SEQUENCE [LARGE SCALE GENOMIC DNA]</scope>
    <source>
        <strain evidence="9 10">DS994</strain>
    </source>
</reference>
<feature type="transmembrane region" description="Helical" evidence="7">
    <location>
        <begin position="388"/>
        <end position="407"/>
    </location>
</feature>
<feature type="compositionally biased region" description="Low complexity" evidence="6">
    <location>
        <begin position="34"/>
        <end position="53"/>
    </location>
</feature>
<feature type="compositionally biased region" description="Basic and acidic residues" evidence="6">
    <location>
        <begin position="7"/>
        <end position="18"/>
    </location>
</feature>
<evidence type="ECO:0000259" key="8">
    <source>
        <dbReference type="Pfam" id="PF04024"/>
    </source>
</evidence>
<keyword evidence="10" id="KW-1185">Reference proteome</keyword>
<gene>
    <name evidence="9" type="ORF">J2T22_003988</name>
</gene>
<feature type="transmembrane region" description="Helical" evidence="7">
    <location>
        <begin position="363"/>
        <end position="382"/>
    </location>
</feature>
<feature type="region of interest" description="Disordered" evidence="6">
    <location>
        <begin position="290"/>
        <end position="310"/>
    </location>
</feature>
<dbReference type="PANTHER" id="PTHR33885">
    <property type="entry name" value="PHAGE SHOCK PROTEIN C"/>
    <property type="match status" value="1"/>
</dbReference>
<feature type="compositionally biased region" description="Gly residues" evidence="6">
    <location>
        <begin position="290"/>
        <end position="306"/>
    </location>
</feature>
<evidence type="ECO:0000313" key="9">
    <source>
        <dbReference type="EMBL" id="MDQ0120781.1"/>
    </source>
</evidence>
<feature type="transmembrane region" description="Helical" evidence="7">
    <location>
        <begin position="102"/>
        <end position="129"/>
    </location>
</feature>
<protein>
    <submittedName>
        <fullName evidence="9">Phage shock protein PspC (Stress-responsive transcriptional regulator)</fullName>
    </submittedName>
</protein>
<organism evidence="9 10">
    <name type="scientific">Pseudarthrobacter defluvii</name>
    <dbReference type="NCBI Taxonomy" id="410837"/>
    <lineage>
        <taxon>Bacteria</taxon>
        <taxon>Bacillati</taxon>
        <taxon>Actinomycetota</taxon>
        <taxon>Actinomycetes</taxon>
        <taxon>Micrococcales</taxon>
        <taxon>Micrococcaceae</taxon>
        <taxon>Pseudarthrobacter</taxon>
    </lineage>
</organism>
<feature type="region of interest" description="Disordered" evidence="6">
    <location>
        <begin position="1"/>
        <end position="60"/>
    </location>
</feature>
<keyword evidence="4 7" id="KW-1133">Transmembrane helix</keyword>